<gene>
    <name evidence="1" type="ORF">UFOVP718_10</name>
</gene>
<dbReference type="EMBL" id="LR796694">
    <property type="protein sequence ID" value="CAB4159761.1"/>
    <property type="molecule type" value="Genomic_DNA"/>
</dbReference>
<evidence type="ECO:0000313" key="1">
    <source>
        <dbReference type="EMBL" id="CAB4159761.1"/>
    </source>
</evidence>
<sequence>MVQIRLTQNEINYAYAVAQLRIDWADNVGAKHNYGLTPPDSLRAMKIGCIGEMALAKHLRIDWGHTQYNKNNYDVGGYEVRSTLRGNGCLLTHESDKPAIYVLATLDTVDRVVMLRGWQTLYETWHPTRWAEHMPAPCFMTPQKLLHPMDTLPAAI</sequence>
<proteinExistence type="predicted"/>
<organism evidence="1">
    <name type="scientific">uncultured Caudovirales phage</name>
    <dbReference type="NCBI Taxonomy" id="2100421"/>
    <lineage>
        <taxon>Viruses</taxon>
        <taxon>Duplodnaviria</taxon>
        <taxon>Heunggongvirae</taxon>
        <taxon>Uroviricota</taxon>
        <taxon>Caudoviricetes</taxon>
        <taxon>Peduoviridae</taxon>
        <taxon>Maltschvirus</taxon>
        <taxon>Maltschvirus maltsch</taxon>
    </lineage>
</organism>
<protein>
    <submittedName>
        <fullName evidence="1">Uncharacterized protein</fullName>
    </submittedName>
</protein>
<reference evidence="1" key="1">
    <citation type="submission" date="2020-04" db="EMBL/GenBank/DDBJ databases">
        <authorList>
            <person name="Chiriac C."/>
            <person name="Salcher M."/>
            <person name="Ghai R."/>
            <person name="Kavagutti S V."/>
        </authorList>
    </citation>
    <scope>NUCLEOTIDE SEQUENCE</scope>
</reference>
<accession>A0A6J5NQY4</accession>
<name>A0A6J5NQY4_9CAUD</name>